<gene>
    <name evidence="1" type="ORF">TWF788_003245</name>
</gene>
<sequence length="149" mass="17411">MTENECPCNYLQAELDQAKETANYYFHEYRSASVYISNQRMQMLHEQSILRETQRQLHQVIRELHWYQAEFPGAQSRYYLETSPGEKLQGGLLVQKPLPEIPHAQPLKTTAQAKKTKNNNGSKIRKAIRPNELRRSLRLQGIDVITEEI</sequence>
<name>A0A7C8TYI3_ORBOL</name>
<dbReference type="EMBL" id="JAABOE010000017">
    <property type="protein sequence ID" value="KAF3186380.1"/>
    <property type="molecule type" value="Genomic_DNA"/>
</dbReference>
<accession>A0A7C8TYI3</accession>
<dbReference type="Proteomes" id="UP000479691">
    <property type="component" value="Unassembled WGS sequence"/>
</dbReference>
<comment type="caution">
    <text evidence="1">The sequence shown here is derived from an EMBL/GenBank/DDBJ whole genome shotgun (WGS) entry which is preliminary data.</text>
</comment>
<organism evidence="1 2">
    <name type="scientific">Orbilia oligospora</name>
    <name type="common">Nematode-trapping fungus</name>
    <name type="synonym">Arthrobotrys oligospora</name>
    <dbReference type="NCBI Taxonomy" id="2813651"/>
    <lineage>
        <taxon>Eukaryota</taxon>
        <taxon>Fungi</taxon>
        <taxon>Dikarya</taxon>
        <taxon>Ascomycota</taxon>
        <taxon>Pezizomycotina</taxon>
        <taxon>Orbiliomycetes</taxon>
        <taxon>Orbiliales</taxon>
        <taxon>Orbiliaceae</taxon>
        <taxon>Orbilia</taxon>
    </lineage>
</organism>
<evidence type="ECO:0000313" key="1">
    <source>
        <dbReference type="EMBL" id="KAF3186380.1"/>
    </source>
</evidence>
<evidence type="ECO:0000313" key="2">
    <source>
        <dbReference type="Proteomes" id="UP000479691"/>
    </source>
</evidence>
<dbReference type="AlphaFoldDB" id="A0A7C8TYI3"/>
<protein>
    <submittedName>
        <fullName evidence="1">Uncharacterized protein</fullName>
    </submittedName>
</protein>
<proteinExistence type="predicted"/>
<reference evidence="1 2" key="1">
    <citation type="submission" date="2019-06" db="EMBL/GenBank/DDBJ databases">
        <authorList>
            <person name="Palmer J.M."/>
        </authorList>
    </citation>
    <scope>NUCLEOTIDE SEQUENCE [LARGE SCALE GENOMIC DNA]</scope>
    <source>
        <strain evidence="1 2">TWF788</strain>
    </source>
</reference>